<accession>X0ZY17</accession>
<organism evidence="2">
    <name type="scientific">marine sediment metagenome</name>
    <dbReference type="NCBI Taxonomy" id="412755"/>
    <lineage>
        <taxon>unclassified sequences</taxon>
        <taxon>metagenomes</taxon>
        <taxon>ecological metagenomes</taxon>
    </lineage>
</organism>
<dbReference type="GO" id="GO:0016758">
    <property type="term" value="F:hexosyltransferase activity"/>
    <property type="evidence" value="ECO:0007669"/>
    <property type="project" value="UniProtKB-ARBA"/>
</dbReference>
<protein>
    <recommendedName>
        <fullName evidence="1">Glycosyltransferase 2-like domain-containing protein</fullName>
    </recommendedName>
</protein>
<feature type="domain" description="Glycosyltransferase 2-like" evidence="1">
    <location>
        <begin position="7"/>
        <end position="146"/>
    </location>
</feature>
<sequence length="199" mass="23160">MINPLVSVIIPTYNRPTYLQRAIGSTLNQTYENLEIIIIDDCSTQDISTVVNEFQDNRIKYFKNSTNRGSVFSRNRGLSICSGDYINFLDDDDEILPQKIELQIAKFKESNVENLGVVSCDMEYKRKDINMLKKNHLKGNIYKKLLKQYCIYGIHSMLIKKEFTPKFDLNLKSSQEYDLSIKLASRCNFDYVPSSYNYI</sequence>
<dbReference type="InterPro" id="IPR001173">
    <property type="entry name" value="Glyco_trans_2-like"/>
</dbReference>
<dbReference type="AlphaFoldDB" id="X0ZY17"/>
<reference evidence="2" key="1">
    <citation type="journal article" date="2014" name="Front. Microbiol.">
        <title>High frequency of phylogenetically diverse reductive dehalogenase-homologous genes in deep subseafloor sedimentary metagenomes.</title>
        <authorList>
            <person name="Kawai M."/>
            <person name="Futagami T."/>
            <person name="Toyoda A."/>
            <person name="Takaki Y."/>
            <person name="Nishi S."/>
            <person name="Hori S."/>
            <person name="Arai W."/>
            <person name="Tsubouchi T."/>
            <person name="Morono Y."/>
            <person name="Uchiyama I."/>
            <person name="Ito T."/>
            <person name="Fujiyama A."/>
            <person name="Inagaki F."/>
            <person name="Takami H."/>
        </authorList>
    </citation>
    <scope>NUCLEOTIDE SEQUENCE</scope>
    <source>
        <strain evidence="2">Expedition CK06-06</strain>
    </source>
</reference>
<comment type="caution">
    <text evidence="2">The sequence shown here is derived from an EMBL/GenBank/DDBJ whole genome shotgun (WGS) entry which is preliminary data.</text>
</comment>
<proteinExistence type="predicted"/>
<name>X0ZY17_9ZZZZ</name>
<dbReference type="Pfam" id="PF00535">
    <property type="entry name" value="Glycos_transf_2"/>
    <property type="match status" value="1"/>
</dbReference>
<dbReference type="CDD" id="cd00761">
    <property type="entry name" value="Glyco_tranf_GTA_type"/>
    <property type="match status" value="1"/>
</dbReference>
<dbReference type="SUPFAM" id="SSF53448">
    <property type="entry name" value="Nucleotide-diphospho-sugar transferases"/>
    <property type="match status" value="1"/>
</dbReference>
<dbReference type="Gene3D" id="3.90.550.10">
    <property type="entry name" value="Spore Coat Polysaccharide Biosynthesis Protein SpsA, Chain A"/>
    <property type="match status" value="1"/>
</dbReference>
<dbReference type="InterPro" id="IPR029044">
    <property type="entry name" value="Nucleotide-diphossugar_trans"/>
</dbReference>
<evidence type="ECO:0000313" key="2">
    <source>
        <dbReference type="EMBL" id="GAG62787.1"/>
    </source>
</evidence>
<dbReference type="PANTHER" id="PTHR22916:SF3">
    <property type="entry name" value="UDP-GLCNAC:BETAGAL BETA-1,3-N-ACETYLGLUCOSAMINYLTRANSFERASE-LIKE PROTEIN 1"/>
    <property type="match status" value="1"/>
</dbReference>
<dbReference type="PANTHER" id="PTHR22916">
    <property type="entry name" value="GLYCOSYLTRANSFERASE"/>
    <property type="match status" value="1"/>
</dbReference>
<evidence type="ECO:0000259" key="1">
    <source>
        <dbReference type="Pfam" id="PF00535"/>
    </source>
</evidence>
<gene>
    <name evidence="2" type="ORF">S01H4_17564</name>
</gene>
<dbReference type="EMBL" id="BART01007747">
    <property type="protein sequence ID" value="GAG62787.1"/>
    <property type="molecule type" value="Genomic_DNA"/>
</dbReference>